<dbReference type="InterPro" id="IPR013785">
    <property type="entry name" value="Aldolase_TIM"/>
</dbReference>
<evidence type="ECO:0000256" key="5">
    <source>
        <dbReference type="ARBA" id="ARBA00022822"/>
    </source>
</evidence>
<keyword evidence="4" id="KW-0028">Amino-acid biosynthesis</keyword>
<reference evidence="10 11" key="1">
    <citation type="submission" date="2019-03" db="EMBL/GenBank/DDBJ databases">
        <title>Genomic Encyclopedia of Type Strains, Phase IV (KMG-IV): sequencing the most valuable type-strain genomes for metagenomic binning, comparative biology and taxonomic classification.</title>
        <authorList>
            <person name="Goeker M."/>
        </authorList>
    </citation>
    <scope>NUCLEOTIDE SEQUENCE [LARGE SCALE GENOMIC DNA]</scope>
    <source>
        <strain evidence="10 11">DSM 45934</strain>
    </source>
</reference>
<evidence type="ECO:0000256" key="4">
    <source>
        <dbReference type="ARBA" id="ARBA00022605"/>
    </source>
</evidence>
<dbReference type="RefSeq" id="WP_132115682.1">
    <property type="nucleotide sequence ID" value="NZ_SLWS01000003.1"/>
</dbReference>
<dbReference type="GO" id="GO:0005829">
    <property type="term" value="C:cytosol"/>
    <property type="evidence" value="ECO:0007669"/>
    <property type="project" value="TreeGrafter"/>
</dbReference>
<dbReference type="SUPFAM" id="SSF51366">
    <property type="entry name" value="Ribulose-phoshate binding barrel"/>
    <property type="match status" value="1"/>
</dbReference>
<evidence type="ECO:0000313" key="11">
    <source>
        <dbReference type="Proteomes" id="UP000295680"/>
    </source>
</evidence>
<dbReference type="PANTHER" id="PTHR43406">
    <property type="entry name" value="TRYPTOPHAN SYNTHASE, ALPHA CHAIN"/>
    <property type="match status" value="1"/>
</dbReference>
<keyword evidence="5" id="KW-0822">Tryptophan biosynthesis</keyword>
<comment type="catalytic activity">
    <reaction evidence="8">
        <text>(1S,2R)-1-C-(indol-3-yl)glycerol 3-phosphate + L-serine = D-glyceraldehyde 3-phosphate + L-tryptophan + H2O</text>
        <dbReference type="Rhea" id="RHEA:10532"/>
        <dbReference type="ChEBI" id="CHEBI:15377"/>
        <dbReference type="ChEBI" id="CHEBI:33384"/>
        <dbReference type="ChEBI" id="CHEBI:57912"/>
        <dbReference type="ChEBI" id="CHEBI:58866"/>
        <dbReference type="ChEBI" id="CHEBI:59776"/>
        <dbReference type="EC" id="4.2.1.20"/>
    </reaction>
</comment>
<accession>A0A4R2JP97</accession>
<evidence type="ECO:0000256" key="8">
    <source>
        <dbReference type="ARBA" id="ARBA00049047"/>
    </source>
</evidence>
<sequence>MSDFFAARPDGEPGLAVFLNAGDPSLDMLPELVAMLDESRVDCLELAVPFPHSFTDGPVVRRSARRALANGVGFADVLACLDRLATPRHLRIALLADWSHTVRPLGMDCFLARVRDSAADGLLTHGLPARARVGYYQAAHQAGIPVVSTCYPSSDPATRVESARNATAYLYLVAHYGRSGTPSADGFRLVRPALRELRADTSAPIAVGFGVRGRAEIEALRDVGADAAIVGSAAVARVERAAAECRDVVADLARFVADLRSETTATKGVARQ</sequence>
<evidence type="ECO:0000256" key="7">
    <source>
        <dbReference type="ARBA" id="ARBA00023239"/>
    </source>
</evidence>
<dbReference type="Proteomes" id="UP000295680">
    <property type="component" value="Unassembled WGS sequence"/>
</dbReference>
<dbReference type="EC" id="4.2.1.20" evidence="3"/>
<dbReference type="NCBIfam" id="TIGR00262">
    <property type="entry name" value="trpA"/>
    <property type="match status" value="1"/>
</dbReference>
<comment type="caution">
    <text evidence="10">The sequence shown here is derived from an EMBL/GenBank/DDBJ whole genome shotgun (WGS) entry which is preliminary data.</text>
</comment>
<organism evidence="10 11">
    <name type="scientific">Actinocrispum wychmicini</name>
    <dbReference type="NCBI Taxonomy" id="1213861"/>
    <lineage>
        <taxon>Bacteria</taxon>
        <taxon>Bacillati</taxon>
        <taxon>Actinomycetota</taxon>
        <taxon>Actinomycetes</taxon>
        <taxon>Pseudonocardiales</taxon>
        <taxon>Pseudonocardiaceae</taxon>
        <taxon>Actinocrispum</taxon>
    </lineage>
</organism>
<protein>
    <recommendedName>
        <fullName evidence="3">tryptophan synthase</fullName>
        <ecNumber evidence="3">4.2.1.20</ecNumber>
    </recommendedName>
</protein>
<dbReference type="InterPro" id="IPR002028">
    <property type="entry name" value="Trp_synthase_suA"/>
</dbReference>
<gene>
    <name evidence="10" type="ORF">EV192_103157</name>
</gene>
<evidence type="ECO:0000256" key="2">
    <source>
        <dbReference type="ARBA" id="ARBA00011270"/>
    </source>
</evidence>
<evidence type="ECO:0000256" key="3">
    <source>
        <dbReference type="ARBA" id="ARBA00012043"/>
    </source>
</evidence>
<dbReference type="Pfam" id="PF00290">
    <property type="entry name" value="Trp_syntA"/>
    <property type="match status" value="1"/>
</dbReference>
<proteinExistence type="inferred from homology"/>
<comment type="similarity">
    <text evidence="9">Belongs to the TrpA family.</text>
</comment>
<keyword evidence="6" id="KW-0057">Aromatic amino acid biosynthesis</keyword>
<evidence type="ECO:0000256" key="6">
    <source>
        <dbReference type="ARBA" id="ARBA00023141"/>
    </source>
</evidence>
<dbReference type="GO" id="GO:0004834">
    <property type="term" value="F:tryptophan synthase activity"/>
    <property type="evidence" value="ECO:0007669"/>
    <property type="project" value="UniProtKB-EC"/>
</dbReference>
<evidence type="ECO:0000313" key="10">
    <source>
        <dbReference type="EMBL" id="TCO60582.1"/>
    </source>
</evidence>
<dbReference type="PANTHER" id="PTHR43406:SF1">
    <property type="entry name" value="TRYPTOPHAN SYNTHASE ALPHA CHAIN, CHLOROPLASTIC"/>
    <property type="match status" value="1"/>
</dbReference>
<keyword evidence="7" id="KW-0456">Lyase</keyword>
<dbReference type="InterPro" id="IPR011060">
    <property type="entry name" value="RibuloseP-bd_barrel"/>
</dbReference>
<comment type="subunit">
    <text evidence="2">Tetramer of two alpha and two beta chains.</text>
</comment>
<dbReference type="OrthoDB" id="5146712at2"/>
<evidence type="ECO:0000256" key="1">
    <source>
        <dbReference type="ARBA" id="ARBA00004733"/>
    </source>
</evidence>
<dbReference type="EMBL" id="SLWS01000003">
    <property type="protein sequence ID" value="TCO60582.1"/>
    <property type="molecule type" value="Genomic_DNA"/>
</dbReference>
<evidence type="ECO:0000256" key="9">
    <source>
        <dbReference type="RuleBase" id="RU003662"/>
    </source>
</evidence>
<dbReference type="Gene3D" id="3.20.20.70">
    <property type="entry name" value="Aldolase class I"/>
    <property type="match status" value="1"/>
</dbReference>
<name>A0A4R2JP97_9PSEU</name>
<keyword evidence="11" id="KW-1185">Reference proteome</keyword>
<dbReference type="AlphaFoldDB" id="A0A4R2JP97"/>
<dbReference type="UniPathway" id="UPA00035">
    <property type="reaction ID" value="UER00044"/>
</dbReference>
<comment type="pathway">
    <text evidence="1">Amino-acid biosynthesis; L-tryptophan biosynthesis; L-tryptophan from chorismate: step 5/5.</text>
</comment>